<feature type="transmembrane region" description="Helical" evidence="1">
    <location>
        <begin position="445"/>
        <end position="471"/>
    </location>
</feature>
<feature type="transmembrane region" description="Helical" evidence="1">
    <location>
        <begin position="305"/>
        <end position="323"/>
    </location>
</feature>
<feature type="transmembrane region" description="Helical" evidence="1">
    <location>
        <begin position="274"/>
        <end position="299"/>
    </location>
</feature>
<organism evidence="2 3">
    <name type="scientific">Symbiodinium necroappetens</name>
    <dbReference type="NCBI Taxonomy" id="1628268"/>
    <lineage>
        <taxon>Eukaryota</taxon>
        <taxon>Sar</taxon>
        <taxon>Alveolata</taxon>
        <taxon>Dinophyceae</taxon>
        <taxon>Suessiales</taxon>
        <taxon>Symbiodiniaceae</taxon>
        <taxon>Symbiodinium</taxon>
    </lineage>
</organism>
<feature type="transmembrane region" description="Helical" evidence="1">
    <location>
        <begin position="522"/>
        <end position="540"/>
    </location>
</feature>
<sequence length="546" mass="61212">MASSEPAAAVLGHTEPLEVDFCIDESVPLERPASDSIRSPAGGHLVKQSEAPHTCDVPAQEFDDTAPDPRVAARLVGDFLSRMHVTRPEIIRAVPVRKIFRGLARPLRAKGDYYHLSRVSSSFGAFWSHSWHGSVCRKIFTVFFFHKGTAATILSALAAIFCYIAFGLGILPAEDGHSWWCLSIGCVTYVLGMLVWQPQQLVFLDRVCISQCDTVLQTEGLLSLGAILKSADYMLVLWDSSWARRLWCIFELAAFLHSRSPREKTHISIRPTMLGFAICASWFACMLGGFALHTVLFALSDGYSFHAYLIFMACCFVIFWYIAHLAREYCRDIHTMCKQIRHFSITRAECCCCSTDHKVPGSDIPGTCDRVIILHCIKTWFGSVEAFEHYVQNEVYDLLVDQLSNHVISYWRLAEASPVLFWVNLDRAAPNLRLFFQSGVSQPSHLVGSLLFLNGLCFWLGVFPILFRVLFRLAWILQAECACQTLDWLKSLLTLLPAILIFSLFILVETVLLPLLPAPLNLIGLTLITIPLAALAWNCLSVPLPH</sequence>
<dbReference type="Proteomes" id="UP000601435">
    <property type="component" value="Unassembled WGS sequence"/>
</dbReference>
<accession>A0A812UGR6</accession>
<keyword evidence="1" id="KW-1133">Transmembrane helix</keyword>
<protein>
    <submittedName>
        <fullName evidence="2">CCD1 protein</fullName>
    </submittedName>
</protein>
<feature type="transmembrane region" description="Helical" evidence="1">
    <location>
        <begin position="492"/>
        <end position="516"/>
    </location>
</feature>
<evidence type="ECO:0000256" key="1">
    <source>
        <dbReference type="SAM" id="Phobius"/>
    </source>
</evidence>
<name>A0A812UGR6_9DINO</name>
<dbReference type="OrthoDB" id="442772at2759"/>
<keyword evidence="3" id="KW-1185">Reference proteome</keyword>
<feature type="transmembrane region" description="Helical" evidence="1">
    <location>
        <begin position="177"/>
        <end position="196"/>
    </location>
</feature>
<evidence type="ECO:0000313" key="2">
    <source>
        <dbReference type="EMBL" id="CAE7564852.1"/>
    </source>
</evidence>
<dbReference type="AlphaFoldDB" id="A0A812UGR6"/>
<evidence type="ECO:0000313" key="3">
    <source>
        <dbReference type="Proteomes" id="UP000601435"/>
    </source>
</evidence>
<gene>
    <name evidence="2" type="primary">CCD1</name>
    <name evidence="2" type="ORF">SNEC2469_LOCUS16360</name>
</gene>
<keyword evidence="1" id="KW-0812">Transmembrane</keyword>
<dbReference type="EMBL" id="CAJNJA010026805">
    <property type="protein sequence ID" value="CAE7564852.1"/>
    <property type="molecule type" value="Genomic_DNA"/>
</dbReference>
<proteinExistence type="predicted"/>
<comment type="caution">
    <text evidence="2">The sequence shown here is derived from an EMBL/GenBank/DDBJ whole genome shotgun (WGS) entry which is preliminary data.</text>
</comment>
<reference evidence="2" key="1">
    <citation type="submission" date="2021-02" db="EMBL/GenBank/DDBJ databases">
        <authorList>
            <person name="Dougan E. K."/>
            <person name="Rhodes N."/>
            <person name="Thang M."/>
            <person name="Chan C."/>
        </authorList>
    </citation>
    <scope>NUCLEOTIDE SEQUENCE</scope>
</reference>
<feature type="transmembrane region" description="Helical" evidence="1">
    <location>
        <begin position="148"/>
        <end position="171"/>
    </location>
</feature>
<keyword evidence="1" id="KW-0472">Membrane</keyword>